<dbReference type="EMBL" id="JAPWTK010000478">
    <property type="protein sequence ID" value="KAJ8939634.1"/>
    <property type="molecule type" value="Genomic_DNA"/>
</dbReference>
<name>A0AAV8XM38_9CUCU</name>
<reference evidence="1" key="1">
    <citation type="journal article" date="2023" name="Insect Mol. Biol.">
        <title>Genome sequencing provides insights into the evolution of gene families encoding plant cell wall-degrading enzymes in longhorned beetles.</title>
        <authorList>
            <person name="Shin N.R."/>
            <person name="Okamura Y."/>
            <person name="Kirsch R."/>
            <person name="Pauchet Y."/>
        </authorList>
    </citation>
    <scope>NUCLEOTIDE SEQUENCE</scope>
    <source>
        <strain evidence="1">AMC_N1</strain>
    </source>
</reference>
<gene>
    <name evidence="1" type="ORF">NQ318_012751</name>
</gene>
<dbReference type="AlphaFoldDB" id="A0AAV8XM38"/>
<keyword evidence="2" id="KW-1185">Reference proteome</keyword>
<evidence type="ECO:0000313" key="2">
    <source>
        <dbReference type="Proteomes" id="UP001162162"/>
    </source>
</evidence>
<protein>
    <submittedName>
        <fullName evidence="1">Uncharacterized protein</fullName>
    </submittedName>
</protein>
<proteinExistence type="predicted"/>
<dbReference type="Proteomes" id="UP001162162">
    <property type="component" value="Unassembled WGS sequence"/>
</dbReference>
<accession>A0AAV8XM38</accession>
<evidence type="ECO:0000313" key="1">
    <source>
        <dbReference type="EMBL" id="KAJ8939634.1"/>
    </source>
</evidence>
<sequence>MLSFEILDFLTLYGNHSRKRQWASAYRWPARSDVTPLDYLFWSYPKSKVSLNSPNNINLWKT</sequence>
<organism evidence="1 2">
    <name type="scientific">Aromia moschata</name>
    <dbReference type="NCBI Taxonomy" id="1265417"/>
    <lineage>
        <taxon>Eukaryota</taxon>
        <taxon>Metazoa</taxon>
        <taxon>Ecdysozoa</taxon>
        <taxon>Arthropoda</taxon>
        <taxon>Hexapoda</taxon>
        <taxon>Insecta</taxon>
        <taxon>Pterygota</taxon>
        <taxon>Neoptera</taxon>
        <taxon>Endopterygota</taxon>
        <taxon>Coleoptera</taxon>
        <taxon>Polyphaga</taxon>
        <taxon>Cucujiformia</taxon>
        <taxon>Chrysomeloidea</taxon>
        <taxon>Cerambycidae</taxon>
        <taxon>Cerambycinae</taxon>
        <taxon>Callichromatini</taxon>
        <taxon>Aromia</taxon>
    </lineage>
</organism>
<comment type="caution">
    <text evidence="1">The sequence shown here is derived from an EMBL/GenBank/DDBJ whole genome shotgun (WGS) entry which is preliminary data.</text>
</comment>